<dbReference type="GO" id="GO:0016149">
    <property type="term" value="F:translation release factor activity, codon specific"/>
    <property type="evidence" value="ECO:0007669"/>
    <property type="project" value="UniProtKB-UniRule"/>
</dbReference>
<comment type="subcellular location">
    <subcellularLocation>
        <location evidence="4">Cytoplasm</location>
    </subcellularLocation>
</comment>
<feature type="coiled-coil region" evidence="6">
    <location>
        <begin position="263"/>
        <end position="300"/>
    </location>
</feature>
<comment type="caution">
    <text evidence="8">The sequence shown here is derived from an EMBL/GenBank/DDBJ whole genome shotgun (WGS) entry which is preliminary data.</text>
</comment>
<dbReference type="PANTHER" id="PTHR43116:SF3">
    <property type="entry name" value="CLASS I PEPTIDE CHAIN RELEASE FACTOR"/>
    <property type="match status" value="1"/>
</dbReference>
<feature type="modified residue" description="N5-methylglutamine" evidence="4">
    <location>
        <position position="234"/>
    </location>
</feature>
<comment type="PTM">
    <text evidence="4">Methylated by PrmC. Methylation increases the termination efficiency of RF2.</text>
</comment>
<dbReference type="SMART" id="SM00937">
    <property type="entry name" value="PCRF"/>
    <property type="match status" value="1"/>
</dbReference>
<comment type="function">
    <text evidence="4">Peptide chain release factor 2 directs the termination of translation in response to the peptide chain termination codons UGA and UAA.</text>
</comment>
<keyword evidence="2 4" id="KW-0488">Methylation</keyword>
<evidence type="ECO:0000256" key="3">
    <source>
        <dbReference type="ARBA" id="ARBA00022917"/>
    </source>
</evidence>
<dbReference type="InterPro" id="IPR005139">
    <property type="entry name" value="PCRF"/>
</dbReference>
<gene>
    <name evidence="4" type="primary">prfB</name>
    <name evidence="8" type="ORF">ENS56_02370</name>
</gene>
<reference evidence="8" key="1">
    <citation type="journal article" date="2020" name="mSystems">
        <title>Genome- and Community-Level Interaction Insights into Carbon Utilization and Element Cycling Functions of Hydrothermarchaeota in Hydrothermal Sediment.</title>
        <authorList>
            <person name="Zhou Z."/>
            <person name="Liu Y."/>
            <person name="Xu W."/>
            <person name="Pan J."/>
            <person name="Luo Z.H."/>
            <person name="Li M."/>
        </authorList>
    </citation>
    <scope>NUCLEOTIDE SEQUENCE [LARGE SCALE GENOMIC DNA]</scope>
    <source>
        <strain evidence="8">SpSt-500</strain>
    </source>
</reference>
<dbReference type="HAMAP" id="MF_00094">
    <property type="entry name" value="Rel_fac_2"/>
    <property type="match status" value="1"/>
</dbReference>
<dbReference type="Gene3D" id="3.30.160.20">
    <property type="match status" value="1"/>
</dbReference>
<keyword evidence="3 4" id="KW-0648">Protein biosynthesis</keyword>
<dbReference type="Gene3D" id="3.30.70.1660">
    <property type="match status" value="1"/>
</dbReference>
<dbReference type="AlphaFoldDB" id="A0A832DIS8"/>
<dbReference type="SUPFAM" id="SSF75620">
    <property type="entry name" value="Release factor"/>
    <property type="match status" value="1"/>
</dbReference>
<sequence length="350" mass="40092">MIYGVFFDIDGKEKQIAELQKRSEASDFWNDQKAAQQTLQQIKTLQSWVDLWKSVNNKADAVEETIMLAQMEEDESFEEEIDRELKELEKAIEEAEFKNMLSGKDDDKNCILTIHSGAGGTEAQDWAEMLLRMYLRWGERNGYKMTIIDMLEGDGAGIKSATVEVEGPFAYGYLKAENGVHRLVRISPFDANKRRHTSFASVFVIPEVDDSIEIEINPADLKVDTYRSGGKGGQNVNKVETAVRITHIPTGIVAACQTERSQLQNRQNAMKLLKARLYQLELEKQKAEQEEIEKSKMKIEWGSQIRSYVFHPYNMVKDHRTDEETSDVQAVMDGEIDNFIKAYLLKFNQN</sequence>
<proteinExistence type="inferred from homology"/>
<organism evidence="8">
    <name type="scientific">Ignavibacterium album</name>
    <dbReference type="NCBI Taxonomy" id="591197"/>
    <lineage>
        <taxon>Bacteria</taxon>
        <taxon>Pseudomonadati</taxon>
        <taxon>Ignavibacteriota</taxon>
        <taxon>Ignavibacteria</taxon>
        <taxon>Ignavibacteriales</taxon>
        <taxon>Ignavibacteriaceae</taxon>
        <taxon>Ignavibacterium</taxon>
    </lineage>
</organism>
<dbReference type="InterPro" id="IPR000352">
    <property type="entry name" value="Pep_chain_release_fac_I"/>
</dbReference>
<evidence type="ECO:0000256" key="6">
    <source>
        <dbReference type="SAM" id="Coils"/>
    </source>
</evidence>
<dbReference type="Gene3D" id="1.20.58.410">
    <property type="entry name" value="Release factor"/>
    <property type="match status" value="1"/>
</dbReference>
<dbReference type="InterPro" id="IPR045853">
    <property type="entry name" value="Pep_chain_release_fac_I_sf"/>
</dbReference>
<accession>A0A832DIS8</accession>
<dbReference type="EMBL" id="DSVI01000004">
    <property type="protein sequence ID" value="HGT46859.1"/>
    <property type="molecule type" value="Genomic_DNA"/>
</dbReference>
<protein>
    <recommendedName>
        <fullName evidence="4 5">Peptide chain release factor 2</fullName>
        <shortName evidence="4">RF-2</shortName>
    </recommendedName>
</protein>
<evidence type="ECO:0000313" key="8">
    <source>
        <dbReference type="EMBL" id="HGT46859.1"/>
    </source>
</evidence>
<evidence type="ECO:0000259" key="7">
    <source>
        <dbReference type="PROSITE" id="PS00745"/>
    </source>
</evidence>
<dbReference type="InterPro" id="IPR004374">
    <property type="entry name" value="PrfB"/>
</dbReference>
<feature type="domain" description="Prokaryotic-type class I peptide chain release factors" evidence="7">
    <location>
        <begin position="227"/>
        <end position="243"/>
    </location>
</feature>
<evidence type="ECO:0000256" key="4">
    <source>
        <dbReference type="HAMAP-Rule" id="MF_00094"/>
    </source>
</evidence>
<keyword evidence="4" id="KW-0963">Cytoplasm</keyword>
<evidence type="ECO:0000256" key="5">
    <source>
        <dbReference type="NCBIfam" id="TIGR00020"/>
    </source>
</evidence>
<dbReference type="Pfam" id="PF00472">
    <property type="entry name" value="RF-1"/>
    <property type="match status" value="1"/>
</dbReference>
<evidence type="ECO:0000256" key="1">
    <source>
        <dbReference type="ARBA" id="ARBA00010835"/>
    </source>
</evidence>
<dbReference type="NCBIfam" id="TIGR00020">
    <property type="entry name" value="prfB"/>
    <property type="match status" value="1"/>
</dbReference>
<dbReference type="PANTHER" id="PTHR43116">
    <property type="entry name" value="PEPTIDE CHAIN RELEASE FACTOR 2"/>
    <property type="match status" value="1"/>
</dbReference>
<dbReference type="PROSITE" id="PS00745">
    <property type="entry name" value="RF_PROK_I"/>
    <property type="match status" value="1"/>
</dbReference>
<evidence type="ECO:0000256" key="2">
    <source>
        <dbReference type="ARBA" id="ARBA00022481"/>
    </source>
</evidence>
<dbReference type="Pfam" id="PF03462">
    <property type="entry name" value="PCRF"/>
    <property type="match status" value="1"/>
</dbReference>
<keyword evidence="6" id="KW-0175">Coiled coil</keyword>
<comment type="similarity">
    <text evidence="1 4">Belongs to the prokaryotic/mitochondrial release factor family.</text>
</comment>
<dbReference type="FunFam" id="3.30.160.20:FF:000010">
    <property type="entry name" value="Peptide chain release factor 2"/>
    <property type="match status" value="1"/>
</dbReference>
<feature type="coiled-coil region" evidence="6">
    <location>
        <begin position="71"/>
        <end position="98"/>
    </location>
</feature>
<dbReference type="GO" id="GO:0005737">
    <property type="term" value="C:cytoplasm"/>
    <property type="evidence" value="ECO:0007669"/>
    <property type="project" value="UniProtKB-SubCell"/>
</dbReference>
<name>A0A832DIS8_9BACT</name>